<accession>A0A2M6U848</accession>
<dbReference type="EMBL" id="LFJC01000003">
    <property type="protein sequence ID" value="PIT00764.1"/>
    <property type="molecule type" value="Genomic_DNA"/>
</dbReference>
<comment type="caution">
    <text evidence="1">The sequence shown here is derived from an EMBL/GenBank/DDBJ whole genome shotgun (WGS) entry which is preliminary data.</text>
</comment>
<dbReference type="RefSeq" id="WP_100175977.1">
    <property type="nucleotide sequence ID" value="NZ_LFJC01000003.1"/>
</dbReference>
<proteinExistence type="predicted"/>
<evidence type="ECO:0000313" key="1">
    <source>
        <dbReference type="EMBL" id="PIT00764.1"/>
    </source>
</evidence>
<reference evidence="1 2" key="1">
    <citation type="submission" date="2015-06" db="EMBL/GenBank/DDBJ databases">
        <title>Comparative genome analysis of nirS-carrying Bradyrhizobium sp. strains.</title>
        <authorList>
            <person name="Ishii S."/>
            <person name="Jang J."/>
            <person name="Nishizawa T."/>
            <person name="Senoo K."/>
        </authorList>
    </citation>
    <scope>NUCLEOTIDE SEQUENCE [LARGE SCALE GENOMIC DNA]</scope>
    <source>
        <strain evidence="1 2">TSA1</strain>
    </source>
</reference>
<name>A0A2M6U848_9BRAD</name>
<sequence length="65" mass="7281">MADEEIKVGSVVQLKSGGPHMTVSQIGQGQYDDYVSAWCDWFVQDKPPWKQEHGVFPMTSLKLIG</sequence>
<gene>
    <name evidence="1" type="ORF">TSA1_08245</name>
</gene>
<protein>
    <recommendedName>
        <fullName evidence="3">DUF2158 domain-containing protein</fullName>
    </recommendedName>
</protein>
<keyword evidence="2" id="KW-1185">Reference proteome</keyword>
<dbReference type="Proteomes" id="UP000228930">
    <property type="component" value="Unassembled WGS sequence"/>
</dbReference>
<dbReference type="InterPro" id="IPR019226">
    <property type="entry name" value="DUF2158"/>
</dbReference>
<evidence type="ECO:0008006" key="3">
    <source>
        <dbReference type="Google" id="ProtNLM"/>
    </source>
</evidence>
<dbReference type="Pfam" id="PF09926">
    <property type="entry name" value="DUF2158"/>
    <property type="match status" value="1"/>
</dbReference>
<organism evidence="1 2">
    <name type="scientific">Bradyrhizobium nitroreducens</name>
    <dbReference type="NCBI Taxonomy" id="709803"/>
    <lineage>
        <taxon>Bacteria</taxon>
        <taxon>Pseudomonadati</taxon>
        <taxon>Pseudomonadota</taxon>
        <taxon>Alphaproteobacteria</taxon>
        <taxon>Hyphomicrobiales</taxon>
        <taxon>Nitrobacteraceae</taxon>
        <taxon>Bradyrhizobium</taxon>
    </lineage>
</organism>
<dbReference type="AlphaFoldDB" id="A0A2M6U848"/>
<evidence type="ECO:0000313" key="2">
    <source>
        <dbReference type="Proteomes" id="UP000228930"/>
    </source>
</evidence>